<accession>A0A934IDR0</accession>
<dbReference type="Pfam" id="PF08241">
    <property type="entry name" value="Methyltransf_11"/>
    <property type="match status" value="1"/>
</dbReference>
<keyword evidence="2" id="KW-0489">Methyltransferase</keyword>
<protein>
    <submittedName>
        <fullName evidence="2">Methyltransferase domain-containing protein</fullName>
    </submittedName>
</protein>
<proteinExistence type="predicted"/>
<keyword evidence="2" id="KW-0808">Transferase</keyword>
<evidence type="ECO:0000313" key="2">
    <source>
        <dbReference type="EMBL" id="MBJ3774663.1"/>
    </source>
</evidence>
<organism evidence="2 3">
    <name type="scientific">Acuticoccus mangrovi</name>
    <dbReference type="NCBI Taxonomy" id="2796142"/>
    <lineage>
        <taxon>Bacteria</taxon>
        <taxon>Pseudomonadati</taxon>
        <taxon>Pseudomonadota</taxon>
        <taxon>Alphaproteobacteria</taxon>
        <taxon>Hyphomicrobiales</taxon>
        <taxon>Amorphaceae</taxon>
        <taxon>Acuticoccus</taxon>
    </lineage>
</organism>
<dbReference type="SUPFAM" id="SSF53335">
    <property type="entry name" value="S-adenosyl-L-methionine-dependent methyltransferases"/>
    <property type="match status" value="1"/>
</dbReference>
<dbReference type="InterPro" id="IPR013216">
    <property type="entry name" value="Methyltransf_11"/>
</dbReference>
<dbReference type="PANTHER" id="PTHR43591:SF24">
    <property type="entry name" value="2-METHOXY-6-POLYPRENYL-1,4-BENZOQUINOL METHYLASE, MITOCHONDRIAL"/>
    <property type="match status" value="1"/>
</dbReference>
<dbReference type="PANTHER" id="PTHR43591">
    <property type="entry name" value="METHYLTRANSFERASE"/>
    <property type="match status" value="1"/>
</dbReference>
<dbReference type="GO" id="GO:0032259">
    <property type="term" value="P:methylation"/>
    <property type="evidence" value="ECO:0007669"/>
    <property type="project" value="UniProtKB-KW"/>
</dbReference>
<dbReference type="GO" id="GO:0008757">
    <property type="term" value="F:S-adenosylmethionine-dependent methyltransferase activity"/>
    <property type="evidence" value="ECO:0007669"/>
    <property type="project" value="InterPro"/>
</dbReference>
<reference evidence="2" key="1">
    <citation type="submission" date="2020-12" db="EMBL/GenBank/DDBJ databases">
        <title>Bacterial taxonomy.</title>
        <authorList>
            <person name="Pan X."/>
        </authorList>
    </citation>
    <scope>NUCLEOTIDE SEQUENCE</scope>
    <source>
        <strain evidence="2">B2012</strain>
    </source>
</reference>
<dbReference type="InterPro" id="IPR029063">
    <property type="entry name" value="SAM-dependent_MTases_sf"/>
</dbReference>
<sequence>MGKGYVLDADAAVLYEAQKVPAIFAPLAAATLAAVAPSAGATLLDLACGTGILARTARRRLGSAARVVGLDLSAAMIEVAAGVDDPAAGACEWVVGSALALPFADASFSDVLCQQGMQYVPDVEAAAAEIHRVLKPGGRVALTVWGPPNLFFTATAAALERHAGPEIARDWLSPFDFDGRSVLPAALLAAGFGTIETAPLVVERVMALPEISFPAEILSNPIGPKVAALGEDVLPRVVADAAPAVARHVAGDRVVMPQEALIVTATHA</sequence>
<dbReference type="RefSeq" id="WP_198880571.1">
    <property type="nucleotide sequence ID" value="NZ_JAEKJA010000002.1"/>
</dbReference>
<dbReference type="CDD" id="cd02440">
    <property type="entry name" value="AdoMet_MTases"/>
    <property type="match status" value="1"/>
</dbReference>
<feature type="domain" description="Methyltransferase type 11" evidence="1">
    <location>
        <begin position="44"/>
        <end position="141"/>
    </location>
</feature>
<evidence type="ECO:0000259" key="1">
    <source>
        <dbReference type="Pfam" id="PF08241"/>
    </source>
</evidence>
<dbReference type="EMBL" id="JAEKJA010000002">
    <property type="protein sequence ID" value="MBJ3774663.1"/>
    <property type="molecule type" value="Genomic_DNA"/>
</dbReference>
<comment type="caution">
    <text evidence="2">The sequence shown here is derived from an EMBL/GenBank/DDBJ whole genome shotgun (WGS) entry which is preliminary data.</text>
</comment>
<dbReference type="Gene3D" id="3.40.50.150">
    <property type="entry name" value="Vaccinia Virus protein VP39"/>
    <property type="match status" value="1"/>
</dbReference>
<dbReference type="Proteomes" id="UP000609531">
    <property type="component" value="Unassembled WGS sequence"/>
</dbReference>
<evidence type="ECO:0000313" key="3">
    <source>
        <dbReference type="Proteomes" id="UP000609531"/>
    </source>
</evidence>
<name>A0A934IDR0_9HYPH</name>
<dbReference type="AlphaFoldDB" id="A0A934IDR0"/>
<gene>
    <name evidence="2" type="ORF">JCR33_03140</name>
</gene>
<keyword evidence="3" id="KW-1185">Reference proteome</keyword>